<dbReference type="STRING" id="58919.A0A316ZFL7"/>
<dbReference type="Proteomes" id="UP000245946">
    <property type="component" value="Unassembled WGS sequence"/>
</dbReference>
<feature type="compositionally biased region" description="Low complexity" evidence="10">
    <location>
        <begin position="40"/>
        <end position="60"/>
    </location>
</feature>
<dbReference type="RefSeq" id="XP_025599981.1">
    <property type="nucleotide sequence ID" value="XM_025741795.1"/>
</dbReference>
<evidence type="ECO:0000256" key="4">
    <source>
        <dbReference type="ARBA" id="ARBA00013533"/>
    </source>
</evidence>
<keyword evidence="9 11" id="KW-0472">Membrane</keyword>
<dbReference type="EMBL" id="KZ819287">
    <property type="protein sequence ID" value="PWN99702.1"/>
    <property type="molecule type" value="Genomic_DNA"/>
</dbReference>
<feature type="transmembrane region" description="Helical" evidence="11">
    <location>
        <begin position="240"/>
        <end position="258"/>
    </location>
</feature>
<comment type="similarity">
    <text evidence="3">Belongs to the TVP38/TMEM64 family.</text>
</comment>
<evidence type="ECO:0000256" key="9">
    <source>
        <dbReference type="ARBA" id="ARBA00023136"/>
    </source>
</evidence>
<keyword evidence="8" id="KW-0333">Golgi apparatus</keyword>
<dbReference type="AlphaFoldDB" id="A0A316ZFL7"/>
<keyword evidence="14" id="KW-1185">Reference proteome</keyword>
<comment type="subcellular location">
    <subcellularLocation>
        <location evidence="2">Golgi apparatus membrane</location>
        <topology evidence="2">Multi-pass membrane protein</topology>
    </subcellularLocation>
</comment>
<evidence type="ECO:0000313" key="14">
    <source>
        <dbReference type="Proteomes" id="UP000245946"/>
    </source>
</evidence>
<feature type="compositionally biased region" description="Low complexity" evidence="10">
    <location>
        <begin position="116"/>
        <end position="129"/>
    </location>
</feature>
<evidence type="ECO:0000313" key="13">
    <source>
        <dbReference type="EMBL" id="PWN99702.1"/>
    </source>
</evidence>
<accession>A0A316ZFL7</accession>
<feature type="transmembrane region" description="Helical" evidence="11">
    <location>
        <begin position="390"/>
        <end position="410"/>
    </location>
</feature>
<feature type="region of interest" description="Disordered" evidence="10">
    <location>
        <begin position="645"/>
        <end position="721"/>
    </location>
</feature>
<feature type="domain" description="VTT" evidence="12">
    <location>
        <begin position="260"/>
        <end position="373"/>
    </location>
</feature>
<evidence type="ECO:0000256" key="11">
    <source>
        <dbReference type="SAM" id="Phobius"/>
    </source>
</evidence>
<evidence type="ECO:0000256" key="1">
    <source>
        <dbReference type="ARBA" id="ARBA00002978"/>
    </source>
</evidence>
<feature type="transmembrane region" description="Helical" evidence="11">
    <location>
        <begin position="200"/>
        <end position="220"/>
    </location>
</feature>
<protein>
    <recommendedName>
        <fullName evidence="4">Golgi apparatus membrane protein TVP38</fullName>
    </recommendedName>
    <alternativeName>
        <fullName evidence="5">Golgi apparatus membrane protein tvp38</fullName>
    </alternativeName>
</protein>
<dbReference type="PANTHER" id="PTHR47549">
    <property type="entry name" value="GOLGI APPARATUS MEMBRANE PROTEIN TVP38-RELATED"/>
    <property type="match status" value="1"/>
</dbReference>
<feature type="region of interest" description="Disordered" evidence="10">
    <location>
        <begin position="484"/>
        <end position="633"/>
    </location>
</feature>
<feature type="compositionally biased region" description="Low complexity" evidence="10">
    <location>
        <begin position="617"/>
        <end position="629"/>
    </location>
</feature>
<dbReference type="PANTHER" id="PTHR47549:SF2">
    <property type="entry name" value="GOLGI APPARATUS MEMBRANE PROTEIN TVP38"/>
    <property type="match status" value="1"/>
</dbReference>
<feature type="transmembrane region" description="Helical" evidence="11">
    <location>
        <begin position="265"/>
        <end position="286"/>
    </location>
</feature>
<reference evidence="13 14" key="1">
    <citation type="journal article" date="2018" name="Mol. Biol. Evol.">
        <title>Broad Genomic Sampling Reveals a Smut Pathogenic Ancestry of the Fungal Clade Ustilaginomycotina.</title>
        <authorList>
            <person name="Kijpornyongpan T."/>
            <person name="Mondo S.J."/>
            <person name="Barry K."/>
            <person name="Sandor L."/>
            <person name="Lee J."/>
            <person name="Lipzen A."/>
            <person name="Pangilinan J."/>
            <person name="LaButti K."/>
            <person name="Hainaut M."/>
            <person name="Henrissat B."/>
            <person name="Grigoriev I.V."/>
            <person name="Spatafora J.W."/>
            <person name="Aime M.C."/>
        </authorList>
    </citation>
    <scope>NUCLEOTIDE SEQUENCE [LARGE SCALE GENOMIC DNA]</scope>
    <source>
        <strain evidence="13 14">MCA 4186</strain>
    </source>
</reference>
<name>A0A316ZFL7_9BASI</name>
<comment type="function">
    <text evidence="1">Golgi membrane protein involved in vesicular trafficking and spindle migration.</text>
</comment>
<evidence type="ECO:0000256" key="6">
    <source>
        <dbReference type="ARBA" id="ARBA00022692"/>
    </source>
</evidence>
<feature type="region of interest" description="Disordered" evidence="10">
    <location>
        <begin position="1"/>
        <end position="91"/>
    </location>
</feature>
<proteinExistence type="inferred from homology"/>
<feature type="compositionally biased region" description="Low complexity" evidence="10">
    <location>
        <begin position="600"/>
        <end position="610"/>
    </location>
</feature>
<evidence type="ECO:0000259" key="12">
    <source>
        <dbReference type="Pfam" id="PF09335"/>
    </source>
</evidence>
<dbReference type="InterPro" id="IPR051076">
    <property type="entry name" value="Golgi_membrane_TVP38/TMEM64"/>
</dbReference>
<keyword evidence="7 11" id="KW-1133">Transmembrane helix</keyword>
<feature type="compositionally biased region" description="Basic and acidic residues" evidence="10">
    <location>
        <begin position="134"/>
        <end position="144"/>
    </location>
</feature>
<feature type="compositionally biased region" description="Basic and acidic residues" evidence="10">
    <location>
        <begin position="30"/>
        <end position="39"/>
    </location>
</feature>
<feature type="region of interest" description="Disordered" evidence="10">
    <location>
        <begin position="111"/>
        <end position="154"/>
    </location>
</feature>
<dbReference type="OrthoDB" id="166803at2759"/>
<feature type="compositionally biased region" description="Gly residues" evidence="10">
    <location>
        <begin position="17"/>
        <end position="26"/>
    </location>
</feature>
<evidence type="ECO:0000256" key="7">
    <source>
        <dbReference type="ARBA" id="ARBA00022989"/>
    </source>
</evidence>
<gene>
    <name evidence="13" type="ORF">FA09DRAFT_328492</name>
</gene>
<organism evidence="13 14">
    <name type="scientific">Tilletiopsis washingtonensis</name>
    <dbReference type="NCBI Taxonomy" id="58919"/>
    <lineage>
        <taxon>Eukaryota</taxon>
        <taxon>Fungi</taxon>
        <taxon>Dikarya</taxon>
        <taxon>Basidiomycota</taxon>
        <taxon>Ustilaginomycotina</taxon>
        <taxon>Exobasidiomycetes</taxon>
        <taxon>Entylomatales</taxon>
        <taxon>Entylomatales incertae sedis</taxon>
        <taxon>Tilletiopsis</taxon>
    </lineage>
</organism>
<evidence type="ECO:0000256" key="2">
    <source>
        <dbReference type="ARBA" id="ARBA00004653"/>
    </source>
</evidence>
<evidence type="ECO:0000256" key="10">
    <source>
        <dbReference type="SAM" id="MobiDB-lite"/>
    </source>
</evidence>
<dbReference type="InterPro" id="IPR032816">
    <property type="entry name" value="VTT_dom"/>
</dbReference>
<evidence type="ECO:0000256" key="3">
    <source>
        <dbReference type="ARBA" id="ARBA00008640"/>
    </source>
</evidence>
<keyword evidence="6 11" id="KW-0812">Transmembrane</keyword>
<feature type="compositionally biased region" description="Low complexity" evidence="10">
    <location>
        <begin position="67"/>
        <end position="91"/>
    </location>
</feature>
<evidence type="ECO:0000256" key="5">
    <source>
        <dbReference type="ARBA" id="ARBA00020673"/>
    </source>
</evidence>
<sequence>MANPFYPPRANRTSAGSGLGASGEAGYGDEPPRPFDPHRAATFARGAGSSGTAASQQQYYHPPPQAPQQQRQEDYYAGAAPAGGARYADPYETAPSPGGYYAYPPAPNQPLHEYLSTPTTGPTPTSAAPFLGRADSDDPTRRPDTPGIYPDRAPTRDKLTPAQLKIADSFPKDLDRDGGTMFGDMKSMVRDWRSWVKWKYTHYYVGCIIIIVVVALMTLYHKQIVDWLTPLSLKVKSVSWGWIIVVAILFVISFPPLFGHEIVGVLCGVVYGLWVGFGIFSLGTVLGELGNFVAFKWCFKRQAEKVERKSITYACMAHITREGGFGVILLARLSAIPGHVSTAIFATIGMNIWVFTAAAVITLPKQLAVVYLGVALGTSSAGGESTQSKIVKWAVIVITVIVTILAALYLHRKMDQARPQVQKALRQRRFTMLTEARASEAADGGVWGYGDTASPLGSATKLYGAGAAGVYSRDDFSERIDMPPQQVQGAPRAGQQQRSSGGWSRWANKGSAQEYEGDSRDGGANGISMSMLHSAAPLGRAPSQDTLSSDAAHESRPALAPVPAASYGRSNPEGYAYSPEDERVEYMHSPQPQREEQRQEVMQQQQQRGARPPPAPSSAAAAALKLAPPDTRQHYQQVSNVGSVYSLPAGSEDLGRGNAHAATQQAAPHAAQQQQHYADSRSTTPGAPPSYASDEPWGAERPQQRAAPTDQRWSLHDGQAF</sequence>
<dbReference type="GO" id="GO:0000139">
    <property type="term" value="C:Golgi membrane"/>
    <property type="evidence" value="ECO:0007669"/>
    <property type="project" value="UniProtKB-SubCell"/>
</dbReference>
<dbReference type="GeneID" id="37269339"/>
<evidence type="ECO:0000256" key="8">
    <source>
        <dbReference type="ARBA" id="ARBA00023034"/>
    </source>
</evidence>
<feature type="compositionally biased region" description="Low complexity" evidence="10">
    <location>
        <begin position="659"/>
        <end position="677"/>
    </location>
</feature>
<dbReference type="Pfam" id="PF09335">
    <property type="entry name" value="VTT_dom"/>
    <property type="match status" value="1"/>
</dbReference>